<proteinExistence type="inferred from homology"/>
<feature type="domain" description="Glycosyl hydrolase family 32 N-terminal" evidence="5">
    <location>
        <begin position="395"/>
        <end position="708"/>
    </location>
</feature>
<reference evidence="9 10" key="1">
    <citation type="submission" date="2019-11" db="EMBL/GenBank/DDBJ databases">
        <title>Paenibacillus monticola sp. nov., a novel PGPR strain isolated from mountain sample in China.</title>
        <authorList>
            <person name="Zhao Q."/>
            <person name="Li H.-P."/>
            <person name="Zhang J.-L."/>
        </authorList>
    </citation>
    <scope>NUCLEOTIDE SEQUENCE [LARGE SCALE GENOMIC DNA]</scope>
    <source>
        <strain evidence="9 10">LC-T2</strain>
    </source>
</reference>
<evidence type="ECO:0000256" key="4">
    <source>
        <dbReference type="SAM" id="SignalP"/>
    </source>
</evidence>
<dbReference type="RefSeq" id="WP_154117142.1">
    <property type="nucleotide sequence ID" value="NZ_WJXB01000001.1"/>
</dbReference>
<dbReference type="InterPro" id="IPR035992">
    <property type="entry name" value="Ricin_B-like_lectins"/>
</dbReference>
<dbReference type="GO" id="GO:0005987">
    <property type="term" value="P:sucrose catabolic process"/>
    <property type="evidence" value="ECO:0007669"/>
    <property type="project" value="TreeGrafter"/>
</dbReference>
<name>A0A7X2L0K0_9BACL</name>
<feature type="signal peptide" evidence="4">
    <location>
        <begin position="1"/>
        <end position="20"/>
    </location>
</feature>
<dbReference type="Pfam" id="PF00251">
    <property type="entry name" value="Glyco_hydro_32N"/>
    <property type="match status" value="1"/>
</dbReference>
<dbReference type="AlphaFoldDB" id="A0A7X2L0K0"/>
<dbReference type="CDD" id="cd18622">
    <property type="entry name" value="GH32_Inu-like"/>
    <property type="match status" value="1"/>
</dbReference>
<dbReference type="PROSITE" id="PS50231">
    <property type="entry name" value="RICIN_B_LECTIN"/>
    <property type="match status" value="1"/>
</dbReference>
<protein>
    <submittedName>
        <fullName evidence="9">DUF1080 domain-containing protein</fullName>
    </submittedName>
</protein>
<keyword evidence="4" id="KW-0732">Signal</keyword>
<dbReference type="Gene3D" id="2.60.40.1080">
    <property type="match status" value="1"/>
</dbReference>
<evidence type="ECO:0000256" key="1">
    <source>
        <dbReference type="ARBA" id="ARBA00009902"/>
    </source>
</evidence>
<evidence type="ECO:0000259" key="8">
    <source>
        <dbReference type="Pfam" id="PF08244"/>
    </source>
</evidence>
<dbReference type="Pfam" id="PF06439">
    <property type="entry name" value="3keto-disac_hyd"/>
    <property type="match status" value="2"/>
</dbReference>
<keyword evidence="2" id="KW-0378">Hydrolase</keyword>
<dbReference type="SMART" id="SM00640">
    <property type="entry name" value="Glyco_32"/>
    <property type="match status" value="1"/>
</dbReference>
<dbReference type="PANTHER" id="PTHR42800">
    <property type="entry name" value="EXOINULINASE INUD (AFU_ORTHOLOGUE AFUA_5G00480)"/>
    <property type="match status" value="1"/>
</dbReference>
<evidence type="ECO:0000259" key="5">
    <source>
        <dbReference type="Pfam" id="PF00251"/>
    </source>
</evidence>
<feature type="domain" description="3-keto-alpha-glucoside-1,2-lyase/3-keto-2-hydroxy-glucal hydratase" evidence="7">
    <location>
        <begin position="971"/>
        <end position="1128"/>
    </location>
</feature>
<dbReference type="Gene3D" id="2.115.10.20">
    <property type="entry name" value="Glycosyl hydrolase domain, family 43"/>
    <property type="match status" value="1"/>
</dbReference>
<comment type="similarity">
    <text evidence="1">Belongs to the glycosyl hydrolase 32 family.</text>
</comment>
<dbReference type="GO" id="GO:0005737">
    <property type="term" value="C:cytoplasm"/>
    <property type="evidence" value="ECO:0007669"/>
    <property type="project" value="TreeGrafter"/>
</dbReference>
<dbReference type="SUPFAM" id="SSF49899">
    <property type="entry name" value="Concanavalin A-like lectins/glucanases"/>
    <property type="match status" value="1"/>
</dbReference>
<feature type="domain" description="Ricin B lectin" evidence="6">
    <location>
        <begin position="1141"/>
        <end position="1262"/>
    </location>
</feature>
<evidence type="ECO:0000256" key="3">
    <source>
        <dbReference type="ARBA" id="ARBA00023295"/>
    </source>
</evidence>
<dbReference type="Proteomes" id="UP000463051">
    <property type="component" value="Unassembled WGS sequence"/>
</dbReference>
<dbReference type="Gene3D" id="2.80.10.50">
    <property type="match status" value="1"/>
</dbReference>
<dbReference type="Pfam" id="PF08244">
    <property type="entry name" value="Glyco_hydro_32C"/>
    <property type="match status" value="1"/>
</dbReference>
<dbReference type="SUPFAM" id="SSF75005">
    <property type="entry name" value="Arabinanase/levansucrase/invertase"/>
    <property type="match status" value="1"/>
</dbReference>
<dbReference type="EMBL" id="WJXB01000001">
    <property type="protein sequence ID" value="MRN52165.1"/>
    <property type="molecule type" value="Genomic_DNA"/>
</dbReference>
<evidence type="ECO:0000313" key="10">
    <source>
        <dbReference type="Proteomes" id="UP000463051"/>
    </source>
</evidence>
<evidence type="ECO:0000256" key="2">
    <source>
        <dbReference type="ARBA" id="ARBA00022801"/>
    </source>
</evidence>
<dbReference type="InterPro" id="IPR013189">
    <property type="entry name" value="Glyco_hydro_32_C"/>
</dbReference>
<feature type="domain" description="Glycosyl hydrolase family 32 C-terminal" evidence="8">
    <location>
        <begin position="711"/>
        <end position="866"/>
    </location>
</feature>
<dbReference type="Pfam" id="PF00652">
    <property type="entry name" value="Ricin_B_lectin"/>
    <property type="match status" value="1"/>
</dbReference>
<evidence type="ECO:0000313" key="9">
    <source>
        <dbReference type="EMBL" id="MRN52165.1"/>
    </source>
</evidence>
<organism evidence="9 10">
    <name type="scientific">Paenibacillus monticola</name>
    <dbReference type="NCBI Taxonomy" id="2666075"/>
    <lineage>
        <taxon>Bacteria</taxon>
        <taxon>Bacillati</taxon>
        <taxon>Bacillota</taxon>
        <taxon>Bacilli</taxon>
        <taxon>Bacillales</taxon>
        <taxon>Paenibacillaceae</taxon>
        <taxon>Paenibacillus</taxon>
    </lineage>
</organism>
<evidence type="ECO:0000259" key="7">
    <source>
        <dbReference type="Pfam" id="PF06439"/>
    </source>
</evidence>
<sequence length="1266" mass="137182">MNRKAKFALNILLVAGIIMTSTGMTIVNPETGWAAAADQTSGKGIEEGNISGNATNLNSNLTGWRTAGKGRLENTAEGLLLTSDLHENVLALSETTADDFIYEADVMMKEGEPDATLLFRSNEDGQQAYMLQILPQAGLIRLRDANNSEGRLNEEREVPLVQGEIYHLKVKTQGSSLKVYWGNQYKPVIDTQDSAYLSGRLGLHIWDGAALFQNIIVSDLKGNLETVLASKGQWQPDLSGKKGTSIHQSKALLIYNKPAADLVYEGQISFPANAVAGLAFRSSADGMSGYEASLVKEGNQIRVRLTKADGTVIASSARTYPSQAGAKHAVEIQAKGKKIQIFVDGYTPAAIDVTDSSYGSGNAGLVVNSGTAYFQNTYVTDATSYNNEKYRPKYHYTPMSGSVSDPNGLVYFAGEYHLFHQDGGTWAHAVSKDMLNWKRLPIALHWNDYGHVWSGSAVADLNNASGLFADSGGQGLLAYYTSYNPDAPNGNQQIGLAYSKDQGRTWEYAEDRPIVIENPGKNGEEPGGWDFRDPKVVRDEGNNRWVMVVSGGDHIRFFTSTNLLDWKLTDNWGYGDYVRGGVWECPDLFPLTVQGTSEKKWVLMISTGANPATGGSDAEYFVGSLTAEGKFVNDNPAGTVLRTDFGKEFYASMSFSDMQDGRRVMLAWMSNWDYPFAFPTVGWKGELTVPREVTLVKTNDGLRLAQSPIIELESLRSGLYSASNKNVSPSSQNLLKDITSGAYEIEAEVEIPAGSSVSEFGLSVREGAAQKTIVGYKPNVSTVFVDRSLSGVTDFSSLFSTRHETQALTENGRIKLRILVDESSVEVFVNGGKSVFSVAIFPDPASRGMSFYTKDGNVKVVSLKVNKLGSVWNPEADLSTRIVMDTSDRELGVGQSEKLLAALENGPGNGTEPLIWKSSNPEVIRIKAAGDFQAAIEAVNAGGSVISVSTPNGKASASLHVQAFGGTLRTNLSGWTKDLTMASWLIGEDGICGKYAGDANYIAGEQAGDFTYEAEMKLGKSGGAGSLLFRASADGRSGYYLNLDPNMNSVRLFYKIDGRFEERQVLAKVPAFIQPDRTYSLKVQADGPHIVVYLGGQQIMDVRDGTFTAGHFGLHVFGGSASYQNVNVSGAAPANLMTSSVVNEAARKSLYTANPADGEPVTVRDAEEASDQEWTFVPTGDEAGSFSIRTVSGQTLDLDTGNNKIQLYTYLGYNNQRWIISKNEDGSAVILSAHNHMAMAVSEDGKSLTLEPPQIGETRQQWHIMF</sequence>
<dbReference type="InterPro" id="IPR010496">
    <property type="entry name" value="AL/BT2_dom"/>
</dbReference>
<dbReference type="SUPFAM" id="SSF50370">
    <property type="entry name" value="Ricin B-like lectins"/>
    <property type="match status" value="1"/>
</dbReference>
<dbReference type="PANTHER" id="PTHR42800:SF1">
    <property type="entry name" value="EXOINULINASE INUD (AFU_ORTHOLOGUE AFUA_5G00480)"/>
    <property type="match status" value="1"/>
</dbReference>
<dbReference type="InterPro" id="IPR023296">
    <property type="entry name" value="Glyco_hydro_beta-prop_sf"/>
</dbReference>
<keyword evidence="3" id="KW-0326">Glycosidase</keyword>
<dbReference type="InterPro" id="IPR013320">
    <property type="entry name" value="ConA-like_dom_sf"/>
</dbReference>
<dbReference type="InterPro" id="IPR013148">
    <property type="entry name" value="Glyco_hydro_32_N"/>
</dbReference>
<dbReference type="CDD" id="cd00161">
    <property type="entry name" value="beta-trefoil_Ricin-like"/>
    <property type="match status" value="1"/>
</dbReference>
<dbReference type="InterPro" id="IPR000772">
    <property type="entry name" value="Ricin_B_lectin"/>
</dbReference>
<dbReference type="InterPro" id="IPR001362">
    <property type="entry name" value="Glyco_hydro_32"/>
</dbReference>
<evidence type="ECO:0000259" key="6">
    <source>
        <dbReference type="Pfam" id="PF00652"/>
    </source>
</evidence>
<comment type="caution">
    <text evidence="9">The sequence shown here is derived from an EMBL/GenBank/DDBJ whole genome shotgun (WGS) entry which is preliminary data.</text>
</comment>
<keyword evidence="10" id="KW-1185">Reference proteome</keyword>
<feature type="chain" id="PRO_5039281651" evidence="4">
    <location>
        <begin position="21"/>
        <end position="1266"/>
    </location>
</feature>
<accession>A0A7X2L0K0</accession>
<feature type="domain" description="3-keto-alpha-glucoside-1,2-lyase/3-keto-2-hydroxy-glucal hydratase" evidence="7">
    <location>
        <begin position="59"/>
        <end position="216"/>
    </location>
</feature>
<dbReference type="Gene3D" id="2.60.120.560">
    <property type="entry name" value="Exo-inulinase, domain 1"/>
    <property type="match status" value="4"/>
</dbReference>
<gene>
    <name evidence="9" type="ORF">GJB61_04055</name>
</gene>
<dbReference type="GO" id="GO:0004575">
    <property type="term" value="F:sucrose alpha-glucosidase activity"/>
    <property type="evidence" value="ECO:0007669"/>
    <property type="project" value="TreeGrafter"/>
</dbReference>